<evidence type="ECO:0000313" key="1">
    <source>
        <dbReference type="EMBL" id="KAI8535652.1"/>
    </source>
</evidence>
<accession>A0ACC0M514</accession>
<dbReference type="Proteomes" id="UP001062846">
    <property type="component" value="Chromosome 10"/>
</dbReference>
<evidence type="ECO:0000313" key="2">
    <source>
        <dbReference type="Proteomes" id="UP001062846"/>
    </source>
</evidence>
<sequence>MLQGKSSAKASLEVIITDCFNLVSLLNSCSFKFISLTCNRVAHVVAKYAISIEHLTTWQ</sequence>
<protein>
    <submittedName>
        <fullName evidence="1">Uncharacterized protein</fullName>
    </submittedName>
</protein>
<organism evidence="1 2">
    <name type="scientific">Rhododendron molle</name>
    <name type="common">Chinese azalea</name>
    <name type="synonym">Azalea mollis</name>
    <dbReference type="NCBI Taxonomy" id="49168"/>
    <lineage>
        <taxon>Eukaryota</taxon>
        <taxon>Viridiplantae</taxon>
        <taxon>Streptophyta</taxon>
        <taxon>Embryophyta</taxon>
        <taxon>Tracheophyta</taxon>
        <taxon>Spermatophyta</taxon>
        <taxon>Magnoliopsida</taxon>
        <taxon>eudicotyledons</taxon>
        <taxon>Gunneridae</taxon>
        <taxon>Pentapetalae</taxon>
        <taxon>asterids</taxon>
        <taxon>Ericales</taxon>
        <taxon>Ericaceae</taxon>
        <taxon>Ericoideae</taxon>
        <taxon>Rhodoreae</taxon>
        <taxon>Rhododendron</taxon>
    </lineage>
</organism>
<dbReference type="EMBL" id="CM046397">
    <property type="protein sequence ID" value="KAI8535652.1"/>
    <property type="molecule type" value="Genomic_DNA"/>
</dbReference>
<keyword evidence="2" id="KW-1185">Reference proteome</keyword>
<proteinExistence type="predicted"/>
<reference evidence="1" key="1">
    <citation type="submission" date="2022-02" db="EMBL/GenBank/DDBJ databases">
        <title>Plant Genome Project.</title>
        <authorList>
            <person name="Zhang R.-G."/>
        </authorList>
    </citation>
    <scope>NUCLEOTIDE SEQUENCE</scope>
    <source>
        <strain evidence="1">AT1</strain>
    </source>
</reference>
<gene>
    <name evidence="1" type="ORF">RHMOL_Rhmol10G0190900</name>
</gene>
<comment type="caution">
    <text evidence="1">The sequence shown here is derived from an EMBL/GenBank/DDBJ whole genome shotgun (WGS) entry which is preliminary data.</text>
</comment>
<name>A0ACC0M514_RHOML</name>